<accession>A0ABX0U936</accession>
<keyword evidence="2" id="KW-1185">Reference proteome</keyword>
<organism evidence="1 2">
    <name type="scientific">Wenyingzhuangia heitensis</name>
    <dbReference type="NCBI Taxonomy" id="1487859"/>
    <lineage>
        <taxon>Bacteria</taxon>
        <taxon>Pseudomonadati</taxon>
        <taxon>Bacteroidota</taxon>
        <taxon>Flavobacteriia</taxon>
        <taxon>Flavobacteriales</taxon>
        <taxon>Flavobacteriaceae</taxon>
        <taxon>Wenyingzhuangia</taxon>
    </lineage>
</organism>
<sequence>MANLENKMSNSFKNIEDLIKRKHLVLFDGVCNLCDNSVQLIIKNDVKNVFNFATLQNIEAQNYLASKGNKYKSIDSILLITQTKIYTKSSAALTIAKHLKGLYPAIYVFYIIPKPIRDWVYDFIAKNRYRWFGKKDNCMIPTPDLKNKFL</sequence>
<evidence type="ECO:0000313" key="2">
    <source>
        <dbReference type="Proteomes" id="UP000745859"/>
    </source>
</evidence>
<proteinExistence type="predicted"/>
<name>A0ABX0U936_9FLAO</name>
<evidence type="ECO:0000313" key="1">
    <source>
        <dbReference type="EMBL" id="NIJ45349.1"/>
    </source>
</evidence>
<dbReference type="InterPro" id="IPR007263">
    <property type="entry name" value="DCC1-like"/>
</dbReference>
<dbReference type="RefSeq" id="WP_317166191.1">
    <property type="nucleotide sequence ID" value="NZ_JAASQL010000002.1"/>
</dbReference>
<dbReference type="InterPro" id="IPR052927">
    <property type="entry name" value="DCC_oxidoreductase"/>
</dbReference>
<reference evidence="1 2" key="1">
    <citation type="submission" date="2020-03" db="EMBL/GenBank/DDBJ databases">
        <title>Genomic Encyclopedia of Type Strains, Phase IV (KMG-IV): sequencing the most valuable type-strain genomes for metagenomic binning, comparative biology and taxonomic classification.</title>
        <authorList>
            <person name="Goeker M."/>
        </authorList>
    </citation>
    <scope>NUCLEOTIDE SEQUENCE [LARGE SCALE GENOMIC DNA]</scope>
    <source>
        <strain evidence="1 2">DSM 101599</strain>
    </source>
</reference>
<dbReference type="Proteomes" id="UP000745859">
    <property type="component" value="Unassembled WGS sequence"/>
</dbReference>
<dbReference type="PANTHER" id="PTHR33639">
    <property type="entry name" value="THIOL-DISULFIDE OXIDOREDUCTASE DCC"/>
    <property type="match status" value="1"/>
</dbReference>
<dbReference type="Pfam" id="PF04134">
    <property type="entry name" value="DCC1-like"/>
    <property type="match status" value="1"/>
</dbReference>
<dbReference type="PANTHER" id="PTHR33639:SF2">
    <property type="entry name" value="DUF393 DOMAIN-CONTAINING PROTEIN"/>
    <property type="match status" value="1"/>
</dbReference>
<protein>
    <submittedName>
        <fullName evidence="1">DCC family thiol-disulfide oxidoreductase YuxK</fullName>
    </submittedName>
</protein>
<comment type="caution">
    <text evidence="1">The sequence shown here is derived from an EMBL/GenBank/DDBJ whole genome shotgun (WGS) entry which is preliminary data.</text>
</comment>
<gene>
    <name evidence="1" type="ORF">FHR24_001817</name>
</gene>
<dbReference type="EMBL" id="JAASQL010000002">
    <property type="protein sequence ID" value="NIJ45349.1"/>
    <property type="molecule type" value="Genomic_DNA"/>
</dbReference>